<dbReference type="Proteomes" id="UP000400924">
    <property type="component" value="Unassembled WGS sequence"/>
</dbReference>
<feature type="chain" id="PRO_5024279313" evidence="2">
    <location>
        <begin position="29"/>
        <end position="213"/>
    </location>
</feature>
<protein>
    <submittedName>
        <fullName evidence="3">Uncharacterized protein</fullName>
    </submittedName>
</protein>
<feature type="signal peptide" evidence="2">
    <location>
        <begin position="1"/>
        <end position="28"/>
    </location>
</feature>
<name>A0A5N8XLM7_9ACTN</name>
<reference evidence="3 4" key="1">
    <citation type="submission" date="2019-07" db="EMBL/GenBank/DDBJ databases">
        <title>New species of Amycolatopsis and Streptomyces.</title>
        <authorList>
            <person name="Duangmal K."/>
            <person name="Teo W.F.A."/>
            <person name="Lipun K."/>
        </authorList>
    </citation>
    <scope>NUCLEOTIDE SEQUENCE [LARGE SCALE GENOMIC DNA]</scope>
    <source>
        <strain evidence="3 4">NBRC 106415</strain>
    </source>
</reference>
<evidence type="ECO:0000313" key="3">
    <source>
        <dbReference type="EMBL" id="MPY60353.1"/>
    </source>
</evidence>
<organism evidence="3 4">
    <name type="scientific">Streptomyces spongiae</name>
    <dbReference type="NCBI Taxonomy" id="565072"/>
    <lineage>
        <taxon>Bacteria</taxon>
        <taxon>Bacillati</taxon>
        <taxon>Actinomycetota</taxon>
        <taxon>Actinomycetes</taxon>
        <taxon>Kitasatosporales</taxon>
        <taxon>Streptomycetaceae</taxon>
        <taxon>Streptomyces</taxon>
    </lineage>
</organism>
<evidence type="ECO:0000313" key="4">
    <source>
        <dbReference type="Proteomes" id="UP000400924"/>
    </source>
</evidence>
<evidence type="ECO:0000256" key="2">
    <source>
        <dbReference type="SAM" id="SignalP"/>
    </source>
</evidence>
<proteinExistence type="predicted"/>
<sequence length="213" mass="22673">MDRRRITRGTVGAATVVMALGALQGASAAGADGGTARGGASDPKPSKVCVGTQPKGKLPSWGPKGSRPDDTPLYRVLAYIDKTAKGYRNIFTGWAVDDAGRAADVYRVPGKQADRLDADLCGAAEKGVTVRLYDTDITQRELKALVDRIGGDMDRWKGTFMIWSVGMYSGGTVGIGVSDAGKAEPILRKAYGEEAMRHIRIEEEEQATTLPGR</sequence>
<comment type="caution">
    <text evidence="3">The sequence shown here is derived from an EMBL/GenBank/DDBJ whole genome shotgun (WGS) entry which is preliminary data.</text>
</comment>
<feature type="region of interest" description="Disordered" evidence="1">
    <location>
        <begin position="30"/>
        <end position="67"/>
    </location>
</feature>
<gene>
    <name evidence="3" type="ORF">FNH08_25230</name>
</gene>
<evidence type="ECO:0000256" key="1">
    <source>
        <dbReference type="SAM" id="MobiDB-lite"/>
    </source>
</evidence>
<keyword evidence="2" id="KW-0732">Signal</keyword>
<keyword evidence="4" id="KW-1185">Reference proteome</keyword>
<accession>A0A5N8XLM7</accession>
<dbReference type="EMBL" id="VJZC01000204">
    <property type="protein sequence ID" value="MPY60353.1"/>
    <property type="molecule type" value="Genomic_DNA"/>
</dbReference>
<dbReference type="RefSeq" id="WP_152773835.1">
    <property type="nucleotide sequence ID" value="NZ_VJZC01000204.1"/>
</dbReference>
<dbReference type="OrthoDB" id="4208789at2"/>
<dbReference type="AlphaFoldDB" id="A0A5N8XLM7"/>